<dbReference type="EC" id="3.2.1.51" evidence="4"/>
<evidence type="ECO:0000259" key="2">
    <source>
        <dbReference type="PROSITE" id="PS50022"/>
    </source>
</evidence>
<dbReference type="Pfam" id="PF00754">
    <property type="entry name" value="F5_F8_type_C"/>
    <property type="match status" value="1"/>
</dbReference>
<protein>
    <submittedName>
        <fullName evidence="4">Alpha-L-fucosidase</fullName>
        <ecNumber evidence="4">3.2.1.51</ecNumber>
    </submittedName>
</protein>
<dbReference type="SUPFAM" id="SSF49785">
    <property type="entry name" value="Galactose-binding domain-like"/>
    <property type="match status" value="3"/>
</dbReference>
<dbReference type="CDD" id="cd04082">
    <property type="entry name" value="CBM35_pectate_lyase-like"/>
    <property type="match status" value="2"/>
</dbReference>
<reference evidence="4 5" key="1">
    <citation type="submission" date="2022-06" db="EMBL/GenBank/DDBJ databases">
        <title>Sequencing the genomes of 1000 actinobacteria strains.</title>
        <authorList>
            <person name="Klenk H.-P."/>
        </authorList>
    </citation>
    <scope>NUCLEOTIDE SEQUENCE [LARGE SCALE GENOMIC DNA]</scope>
    <source>
        <strain evidence="4 5">DSM 44170</strain>
    </source>
</reference>
<feature type="domain" description="CBM6" evidence="3">
    <location>
        <begin position="718"/>
        <end position="842"/>
    </location>
</feature>
<evidence type="ECO:0000259" key="3">
    <source>
        <dbReference type="PROSITE" id="PS51175"/>
    </source>
</evidence>
<dbReference type="Pfam" id="PF22704">
    <property type="entry name" value="CBM13-like"/>
    <property type="match status" value="1"/>
</dbReference>
<dbReference type="PROSITE" id="PS50022">
    <property type="entry name" value="FA58C_3"/>
    <property type="match status" value="1"/>
</dbReference>
<dbReference type="SUPFAM" id="SSF51445">
    <property type="entry name" value="(Trans)glycosidases"/>
    <property type="match status" value="1"/>
</dbReference>
<keyword evidence="1" id="KW-0732">Signal</keyword>
<evidence type="ECO:0000313" key="5">
    <source>
        <dbReference type="Proteomes" id="UP001320766"/>
    </source>
</evidence>
<keyword evidence="4" id="KW-0378">Hydrolase</keyword>
<evidence type="ECO:0000256" key="1">
    <source>
        <dbReference type="SAM" id="SignalP"/>
    </source>
</evidence>
<dbReference type="GO" id="GO:0004560">
    <property type="term" value="F:alpha-L-fucosidase activity"/>
    <property type="evidence" value="ECO:0007669"/>
    <property type="project" value="UniProtKB-EC"/>
</dbReference>
<dbReference type="InterPro" id="IPR000421">
    <property type="entry name" value="FA58C"/>
</dbReference>
<feature type="signal peptide" evidence="1">
    <location>
        <begin position="1"/>
        <end position="32"/>
    </location>
</feature>
<sequence>MSRASSRTAITAAITAALALLLGLLTSPAARADLQHPRQAFLRGSVAGLFLHWGLRTSPQHTSCSAWESDVTTGGWSPGYWVNEAKKLHAQYLVLATFHSRLGYARPYPSQIPGSCRTTRDFLGELIDAADAQGLKVIHYMTDDPQWHAEGLPSGSWLNSAAFSAYVGHNVDLTTRDGFGEFSYLQFFEQMRRYPKLAGFWIDNDNAYWERNDLYAKIYQQRADMTLSNNNEDTPIMDMISNEQKTGMTPSYDYPQAVHTALPRLIEADFKLPTGGPWWYGGSDEAVDRKLTLGRLITNAGSSVKALMAETAMVNGRFPAQQANFNTFAATYLDQIWESLGGTEGGGYLHGGLKPGFWNNGAHGVTTIAKNDPNRHYIHVITPPSGGTLSVRDNGYAVTSVTNLRTGAPVTFSQAAGTLTLSGISGWDPYDTVFKVITSGREGIHTGVTLSAGSSTSGHPAAAAGDRDYLTYWDSDAAEPATLTFDLGAAKPVQYIAVNQREDSTVHPSSGSARISGYQVHVSNDGSSWGSAIKTGTVPNARGVQIIDLPATTARYVRLTKTGHHGVARWRVDEAWIGARYAGGGSPPPGRHEAEDATISQGVFENTHAGYSGTGYVNGDNVTGSYVEWQVQASTAGPATVSLRYANGTTADRPSAITVNGVTAYPSRGHPGTGAWSTWATDTFTVQLAAGANTIRATATTANGNPNLDYLEITAASNDHEAENATIFQGVVESDHAGFTGTGFVNSDNVAGSYVEFAVNAAQSGPRTLTVRYANGTAADRPMDLTVNGVVAQAGRSFGPTGSWASWADSTLAVTLDAGANTIRLTGATAYGGPNLDRITLT</sequence>
<dbReference type="InterPro" id="IPR055240">
    <property type="entry name" value="CBM13-like"/>
</dbReference>
<feature type="domain" description="CBM6" evidence="3">
    <location>
        <begin position="590"/>
        <end position="714"/>
    </location>
</feature>
<dbReference type="Proteomes" id="UP001320766">
    <property type="component" value="Unassembled WGS sequence"/>
</dbReference>
<dbReference type="Gene3D" id="3.20.20.80">
    <property type="entry name" value="Glycosidases"/>
    <property type="match status" value="1"/>
</dbReference>
<dbReference type="Gene3D" id="2.60.120.260">
    <property type="entry name" value="Galactose-binding domain-like"/>
    <property type="match status" value="3"/>
</dbReference>
<gene>
    <name evidence="4" type="ORF">HD595_000076</name>
</gene>
<accession>A0ABT1JT40</accession>
<dbReference type="InterPro" id="IPR008979">
    <property type="entry name" value="Galactose-bd-like_sf"/>
</dbReference>
<feature type="chain" id="PRO_5046702791" evidence="1">
    <location>
        <begin position="33"/>
        <end position="842"/>
    </location>
</feature>
<dbReference type="RefSeq" id="WP_253764932.1">
    <property type="nucleotide sequence ID" value="NZ_BAAAVE010000001.1"/>
</dbReference>
<dbReference type="EMBL" id="JAMZEC010000001">
    <property type="protein sequence ID" value="MCP2343954.1"/>
    <property type="molecule type" value="Genomic_DNA"/>
</dbReference>
<feature type="domain" description="F5/8 type C" evidence="2">
    <location>
        <begin position="437"/>
        <end position="559"/>
    </location>
</feature>
<dbReference type="InterPro" id="IPR005084">
    <property type="entry name" value="CBM6"/>
</dbReference>
<comment type="caution">
    <text evidence="4">The sequence shown here is derived from an EMBL/GenBank/DDBJ whole genome shotgun (WGS) entry which is preliminary data.</text>
</comment>
<evidence type="ECO:0000313" key="4">
    <source>
        <dbReference type="EMBL" id="MCP2343954.1"/>
    </source>
</evidence>
<proteinExistence type="predicted"/>
<dbReference type="PROSITE" id="PS51318">
    <property type="entry name" value="TAT"/>
    <property type="match status" value="1"/>
</dbReference>
<dbReference type="InterPro" id="IPR006311">
    <property type="entry name" value="TAT_signal"/>
</dbReference>
<name>A0ABT1JT40_9ACTN</name>
<keyword evidence="5" id="KW-1185">Reference proteome</keyword>
<dbReference type="Pfam" id="PF03422">
    <property type="entry name" value="CBM_6"/>
    <property type="match status" value="1"/>
</dbReference>
<dbReference type="InterPro" id="IPR017853">
    <property type="entry name" value="GH"/>
</dbReference>
<organism evidence="4 5">
    <name type="scientific">Nonomuraea roseoviolacea subsp. carminata</name>
    <dbReference type="NCBI Taxonomy" id="160689"/>
    <lineage>
        <taxon>Bacteria</taxon>
        <taxon>Bacillati</taxon>
        <taxon>Actinomycetota</taxon>
        <taxon>Actinomycetes</taxon>
        <taxon>Streptosporangiales</taxon>
        <taxon>Streptosporangiaceae</taxon>
        <taxon>Nonomuraea</taxon>
    </lineage>
</organism>
<keyword evidence="4" id="KW-0326">Glycosidase</keyword>
<dbReference type="PROSITE" id="PS51175">
    <property type="entry name" value="CBM6"/>
    <property type="match status" value="2"/>
</dbReference>